<evidence type="ECO:0000256" key="10">
    <source>
        <dbReference type="ARBA" id="ARBA00022840"/>
    </source>
</evidence>
<evidence type="ECO:0000256" key="12">
    <source>
        <dbReference type="ARBA" id="ARBA00023012"/>
    </source>
</evidence>
<evidence type="ECO:0000256" key="13">
    <source>
        <dbReference type="ARBA" id="ARBA00023136"/>
    </source>
</evidence>
<organism evidence="16 17">
    <name type="scientific">Oceanobacillus halophilus</name>
    <dbReference type="NCBI Taxonomy" id="930130"/>
    <lineage>
        <taxon>Bacteria</taxon>
        <taxon>Bacillati</taxon>
        <taxon>Bacillota</taxon>
        <taxon>Bacilli</taxon>
        <taxon>Bacillales</taxon>
        <taxon>Bacillaceae</taxon>
        <taxon>Oceanobacillus</taxon>
    </lineage>
</organism>
<keyword evidence="11 14" id="KW-1133">Transmembrane helix</keyword>
<dbReference type="PANTHER" id="PTHR43547">
    <property type="entry name" value="TWO-COMPONENT HISTIDINE KINASE"/>
    <property type="match status" value="1"/>
</dbReference>
<keyword evidence="12" id="KW-0902">Two-component regulatory system</keyword>
<evidence type="ECO:0000256" key="11">
    <source>
        <dbReference type="ARBA" id="ARBA00022989"/>
    </source>
</evidence>
<dbReference type="InterPro" id="IPR036890">
    <property type="entry name" value="HATPase_C_sf"/>
</dbReference>
<proteinExistence type="predicted"/>
<keyword evidence="7 14" id="KW-0812">Transmembrane</keyword>
<comment type="subcellular location">
    <subcellularLocation>
        <location evidence="2">Cell membrane</location>
        <topology evidence="2">Multi-pass membrane protein</topology>
    </subcellularLocation>
</comment>
<dbReference type="InterPro" id="IPR039506">
    <property type="entry name" value="SPOB_a"/>
</dbReference>
<comment type="catalytic activity">
    <reaction evidence="1">
        <text>ATP + protein L-histidine = ADP + protein N-phospho-L-histidine.</text>
        <dbReference type="EC" id="2.7.13.3"/>
    </reaction>
</comment>
<dbReference type="Gene3D" id="1.10.287.130">
    <property type="match status" value="1"/>
</dbReference>
<evidence type="ECO:0000256" key="4">
    <source>
        <dbReference type="ARBA" id="ARBA00022475"/>
    </source>
</evidence>
<dbReference type="GO" id="GO:0005524">
    <property type="term" value="F:ATP binding"/>
    <property type="evidence" value="ECO:0007669"/>
    <property type="project" value="UniProtKB-KW"/>
</dbReference>
<dbReference type="SUPFAM" id="SSF55874">
    <property type="entry name" value="ATPase domain of HSP90 chaperone/DNA topoisomerase II/histidine kinase"/>
    <property type="match status" value="1"/>
</dbReference>
<dbReference type="EMBL" id="RBZP01000002">
    <property type="protein sequence ID" value="RKQ35800.1"/>
    <property type="molecule type" value="Genomic_DNA"/>
</dbReference>
<evidence type="ECO:0000256" key="2">
    <source>
        <dbReference type="ARBA" id="ARBA00004651"/>
    </source>
</evidence>
<reference evidence="16 17" key="1">
    <citation type="journal article" date="2016" name="Int. J. Syst. Evol. Microbiol.">
        <title>Oceanobacillus halophilus sp. nov., a novel moderately halophilic bacterium from a hypersaline lake.</title>
        <authorList>
            <person name="Amoozegar M.A."/>
            <person name="Bagheri M."/>
            <person name="Makhdoumi A."/>
            <person name="Nikou M.M."/>
            <person name="Fazeli S.A.S."/>
            <person name="Schumann P."/>
            <person name="Sproer C."/>
            <person name="Sanchez-Porro C."/>
            <person name="Ventosa A."/>
        </authorList>
    </citation>
    <scope>NUCLEOTIDE SEQUENCE [LARGE SCALE GENOMIC DNA]</scope>
    <source>
        <strain evidence="16 17">DSM 23996</strain>
    </source>
</reference>
<keyword evidence="6" id="KW-0808">Transferase</keyword>
<dbReference type="InterPro" id="IPR005467">
    <property type="entry name" value="His_kinase_dom"/>
</dbReference>
<dbReference type="EC" id="2.7.13.3" evidence="3"/>
<dbReference type="GO" id="GO:0000155">
    <property type="term" value="F:phosphorelay sensor kinase activity"/>
    <property type="evidence" value="ECO:0007669"/>
    <property type="project" value="InterPro"/>
</dbReference>
<protein>
    <recommendedName>
        <fullName evidence="3">histidine kinase</fullName>
        <ecNumber evidence="3">2.7.13.3</ecNumber>
    </recommendedName>
</protein>
<gene>
    <name evidence="16" type="ORF">D8M06_05970</name>
</gene>
<dbReference type="PRINTS" id="PR00344">
    <property type="entry name" value="BCTRLSENSOR"/>
</dbReference>
<name>A0A495A7N7_9BACI</name>
<dbReference type="SUPFAM" id="SSF55890">
    <property type="entry name" value="Sporulation response regulatory protein Spo0B"/>
    <property type="match status" value="1"/>
</dbReference>
<evidence type="ECO:0000256" key="1">
    <source>
        <dbReference type="ARBA" id="ARBA00000085"/>
    </source>
</evidence>
<dbReference type="PROSITE" id="PS50109">
    <property type="entry name" value="HIS_KIN"/>
    <property type="match status" value="1"/>
</dbReference>
<keyword evidence="13 14" id="KW-0472">Membrane</keyword>
<dbReference type="Pfam" id="PF00989">
    <property type="entry name" value="PAS"/>
    <property type="match status" value="1"/>
</dbReference>
<dbReference type="SMART" id="SM00387">
    <property type="entry name" value="HATPase_c"/>
    <property type="match status" value="1"/>
</dbReference>
<evidence type="ECO:0000256" key="7">
    <source>
        <dbReference type="ARBA" id="ARBA00022692"/>
    </source>
</evidence>
<keyword evidence="9 16" id="KW-0418">Kinase</keyword>
<evidence type="ECO:0000256" key="5">
    <source>
        <dbReference type="ARBA" id="ARBA00022553"/>
    </source>
</evidence>
<dbReference type="Gene3D" id="3.30.565.10">
    <property type="entry name" value="Histidine kinase-like ATPase, C-terminal domain"/>
    <property type="match status" value="1"/>
</dbReference>
<keyword evidence="8" id="KW-0547">Nucleotide-binding</keyword>
<dbReference type="InterPro" id="IPR016120">
    <property type="entry name" value="Sig_transdc_His_kin_SpoOB"/>
</dbReference>
<dbReference type="InterPro" id="IPR003594">
    <property type="entry name" value="HATPase_dom"/>
</dbReference>
<evidence type="ECO:0000259" key="15">
    <source>
        <dbReference type="PROSITE" id="PS50109"/>
    </source>
</evidence>
<dbReference type="GO" id="GO:0006355">
    <property type="term" value="P:regulation of DNA-templated transcription"/>
    <property type="evidence" value="ECO:0007669"/>
    <property type="project" value="InterPro"/>
</dbReference>
<evidence type="ECO:0000256" key="9">
    <source>
        <dbReference type="ARBA" id="ARBA00022777"/>
    </source>
</evidence>
<dbReference type="GO" id="GO:0005886">
    <property type="term" value="C:plasma membrane"/>
    <property type="evidence" value="ECO:0007669"/>
    <property type="project" value="UniProtKB-SubCell"/>
</dbReference>
<evidence type="ECO:0000256" key="6">
    <source>
        <dbReference type="ARBA" id="ARBA00022679"/>
    </source>
</evidence>
<dbReference type="Pfam" id="PF17203">
    <property type="entry name" value="sCache_3_2"/>
    <property type="match status" value="1"/>
</dbReference>
<dbReference type="AlphaFoldDB" id="A0A495A7N7"/>
<dbReference type="OrthoDB" id="9792686at2"/>
<dbReference type="Gene3D" id="3.30.450.20">
    <property type="entry name" value="PAS domain"/>
    <property type="match status" value="2"/>
</dbReference>
<dbReference type="PANTHER" id="PTHR43547:SF10">
    <property type="entry name" value="SENSOR HISTIDINE KINASE DCUS"/>
    <property type="match status" value="1"/>
</dbReference>
<dbReference type="RefSeq" id="WP_121203472.1">
    <property type="nucleotide sequence ID" value="NZ_RBZP01000002.1"/>
</dbReference>
<keyword evidence="17" id="KW-1185">Reference proteome</keyword>
<sequence length="523" mass="58193">MNKRVKLRTKMLILSSILVFSSVIVSGITMLASVSKSFEGEIGERATAIARTISQLDDIRNAVGEKSGEEIIQPIAERIRLSTNVDYIVIMDMEAIRYSHPSESKIGEKFTGGDERAAFSELEYTSKAEGELGFAIRAFVPIMNVEGVEQVGVAVVGILSPTFQSLLKEYQYDLSLSLIWGLLIGLIGAWFLANNVKKQTYHLEPYEIARLFEERSTIMENLDTGIIATDNKGQISFMNKLAETYTGINFSSGMVLKELFTQSWITDKLDAREKLINKPVNINGNMYLVSIYPIFVKGSFTGSLINLQKRSEVHRLGEELTGVKSLVAALRAQNHEYMNKLHSIAGLIQLERTDEALDVIVDETSIEEDLVQFLRNRIKHYSISGLLLGKRSRARELGVQLFIDRESYVQEVVEGLSAGDIITILGNLLDNAIEACKDAETKNVSCLIQGKEDHLFISVKDSGKGIAENEKSFIFKQGYSTKAKEGRGIGLFIVKEIVEAKQGDLWVNSNEHGGTLFEIEISL</sequence>
<dbReference type="InterPro" id="IPR029151">
    <property type="entry name" value="Sensor-like_sf"/>
</dbReference>
<evidence type="ECO:0000313" key="16">
    <source>
        <dbReference type="EMBL" id="RKQ35800.1"/>
    </source>
</evidence>
<evidence type="ECO:0000256" key="14">
    <source>
        <dbReference type="SAM" id="Phobius"/>
    </source>
</evidence>
<comment type="caution">
    <text evidence="16">The sequence shown here is derived from an EMBL/GenBank/DDBJ whole genome shotgun (WGS) entry which is preliminary data.</text>
</comment>
<dbReference type="SUPFAM" id="SSF103190">
    <property type="entry name" value="Sensory domain-like"/>
    <property type="match status" value="1"/>
</dbReference>
<dbReference type="Proteomes" id="UP000269301">
    <property type="component" value="Unassembled WGS sequence"/>
</dbReference>
<feature type="domain" description="Histidine kinase" evidence="15">
    <location>
        <begin position="311"/>
        <end position="523"/>
    </location>
</feature>
<evidence type="ECO:0000313" key="17">
    <source>
        <dbReference type="Proteomes" id="UP000269301"/>
    </source>
</evidence>
<dbReference type="Pfam" id="PF14689">
    <property type="entry name" value="SPOB_a"/>
    <property type="match status" value="1"/>
</dbReference>
<dbReference type="InterPro" id="IPR004358">
    <property type="entry name" value="Sig_transdc_His_kin-like_C"/>
</dbReference>
<dbReference type="InterPro" id="IPR033463">
    <property type="entry name" value="sCache_3"/>
</dbReference>
<dbReference type="InterPro" id="IPR013767">
    <property type="entry name" value="PAS_fold"/>
</dbReference>
<keyword evidence="4" id="KW-1003">Cell membrane</keyword>
<evidence type="ECO:0000256" key="8">
    <source>
        <dbReference type="ARBA" id="ARBA00022741"/>
    </source>
</evidence>
<dbReference type="Pfam" id="PF02518">
    <property type="entry name" value="HATPase_c"/>
    <property type="match status" value="1"/>
</dbReference>
<keyword evidence="10" id="KW-0067">ATP-binding</keyword>
<accession>A0A495A7N7</accession>
<evidence type="ECO:0000256" key="3">
    <source>
        <dbReference type="ARBA" id="ARBA00012438"/>
    </source>
</evidence>
<keyword evidence="5" id="KW-0597">Phosphoprotein</keyword>
<feature type="transmembrane region" description="Helical" evidence="14">
    <location>
        <begin position="12"/>
        <end position="34"/>
    </location>
</feature>